<protein>
    <submittedName>
        <fullName evidence="5">Peroxiredoxin</fullName>
        <ecNumber evidence="5">1.11.1.15</ecNumber>
    </submittedName>
</protein>
<dbReference type="STRING" id="268739.Nmlp_2058"/>
<dbReference type="HOGENOM" id="CLU_042529_14_2_2"/>
<dbReference type="eggNOG" id="arCOG00310">
    <property type="taxonomic scope" value="Archaea"/>
</dbReference>
<keyword evidence="2" id="KW-0676">Redox-active center</keyword>
<evidence type="ECO:0000256" key="1">
    <source>
        <dbReference type="ARBA" id="ARBA00023002"/>
    </source>
</evidence>
<reference evidence="5 6" key="1">
    <citation type="journal article" date="2013" name="Genome Announc.">
        <title>Genome of the haloarchaeon Natronomonas moolapensis, a neutrophilic member of a previously haloalkaliphilic genus.</title>
        <authorList>
            <person name="Dyall-Smith M.L."/>
            <person name="Pfeiffer F."/>
            <person name="Oberwinkler T."/>
            <person name="Klee K."/>
            <person name="Rampp M."/>
            <person name="Palm P."/>
            <person name="Gross K."/>
            <person name="Schuster S.C."/>
            <person name="Oesterhelt D."/>
        </authorList>
    </citation>
    <scope>NUCLEOTIDE SEQUENCE [LARGE SCALE GENOMIC DNA]</scope>
    <source>
        <strain evidence="6">DSM 18674 / JCM 14361 / 8.8.11</strain>
    </source>
</reference>
<evidence type="ECO:0000256" key="3">
    <source>
        <dbReference type="PIRSR" id="PIRSR000239-1"/>
    </source>
</evidence>
<dbReference type="PANTHER" id="PTHR43110:SF1">
    <property type="entry name" value="THIOL PEROXIDASE"/>
    <property type="match status" value="1"/>
</dbReference>
<dbReference type="KEGG" id="nmo:Nmlp_2058"/>
<sequence length="159" mass="17026">MSHPEVGDDAPAFVATVGTSDHESFDLEDHIGGGPVVVVFFPGAFTPPCSNEMIALQGRLDRFEDANATLLGVSADSPFCQGAFREEHGIEFDLVSDTAREAIDAYDVRIDIPELGLHGIANRSVFVVDGDGAVAYQWVAEDPTNEPDYEELLEAAEAA</sequence>
<accession>M1XQ43</accession>
<dbReference type="Pfam" id="PF00578">
    <property type="entry name" value="AhpC-TSA"/>
    <property type="match status" value="1"/>
</dbReference>
<dbReference type="EC" id="1.11.1.15" evidence="5"/>
<evidence type="ECO:0000313" key="6">
    <source>
        <dbReference type="Proteomes" id="UP000011867"/>
    </source>
</evidence>
<name>M1XQ43_NATM8</name>
<dbReference type="PIRSF" id="PIRSF000239">
    <property type="entry name" value="AHPC"/>
    <property type="match status" value="1"/>
</dbReference>
<feature type="active site" description="Cysteine sulfenic acid (-SOH) intermediate; for peroxidase activity" evidence="3">
    <location>
        <position position="49"/>
    </location>
</feature>
<evidence type="ECO:0000256" key="2">
    <source>
        <dbReference type="ARBA" id="ARBA00023284"/>
    </source>
</evidence>
<dbReference type="GO" id="GO:0004601">
    <property type="term" value="F:peroxidase activity"/>
    <property type="evidence" value="ECO:0007669"/>
    <property type="project" value="UniProtKB-KW"/>
</dbReference>
<organism evidence="5 6">
    <name type="scientific">Natronomonas moolapensis (strain DSM 18674 / CECT 7526 / JCM 14361 / 8.8.11)</name>
    <dbReference type="NCBI Taxonomy" id="268739"/>
    <lineage>
        <taxon>Archaea</taxon>
        <taxon>Methanobacteriati</taxon>
        <taxon>Methanobacteriota</taxon>
        <taxon>Stenosarchaea group</taxon>
        <taxon>Halobacteria</taxon>
        <taxon>Halobacteriales</taxon>
        <taxon>Natronomonadaceae</taxon>
        <taxon>Natronomonas</taxon>
    </lineage>
</organism>
<dbReference type="InterPro" id="IPR024706">
    <property type="entry name" value="Peroxiredoxin_AhpC-typ"/>
</dbReference>
<dbReference type="EMBL" id="HF582854">
    <property type="protein sequence ID" value="CCQ36241.1"/>
    <property type="molecule type" value="Genomic_DNA"/>
</dbReference>
<dbReference type="PROSITE" id="PS51352">
    <property type="entry name" value="THIOREDOXIN_2"/>
    <property type="match status" value="1"/>
</dbReference>
<dbReference type="InterPro" id="IPR013766">
    <property type="entry name" value="Thioredoxin_domain"/>
</dbReference>
<dbReference type="InterPro" id="IPR036249">
    <property type="entry name" value="Thioredoxin-like_sf"/>
</dbReference>
<dbReference type="InterPro" id="IPR050455">
    <property type="entry name" value="Tpx_Peroxidase_subfamily"/>
</dbReference>
<dbReference type="OrthoDB" id="6924at2157"/>
<dbReference type="GeneID" id="14652675"/>
<evidence type="ECO:0000313" key="5">
    <source>
        <dbReference type="EMBL" id="CCQ36241.1"/>
    </source>
</evidence>
<dbReference type="SUPFAM" id="SSF52833">
    <property type="entry name" value="Thioredoxin-like"/>
    <property type="match status" value="1"/>
</dbReference>
<keyword evidence="5" id="KW-0575">Peroxidase</keyword>
<dbReference type="AlphaFoldDB" id="M1XQ43"/>
<gene>
    <name evidence="5" type="ordered locus">Nmlp_2058</name>
</gene>
<feature type="domain" description="Thioredoxin" evidence="4">
    <location>
        <begin position="4"/>
        <end position="159"/>
    </location>
</feature>
<dbReference type="Gene3D" id="3.40.30.10">
    <property type="entry name" value="Glutaredoxin"/>
    <property type="match status" value="1"/>
</dbReference>
<evidence type="ECO:0000259" key="4">
    <source>
        <dbReference type="PROSITE" id="PS51352"/>
    </source>
</evidence>
<dbReference type="RefSeq" id="WP_015409044.1">
    <property type="nucleotide sequence ID" value="NC_020388.1"/>
</dbReference>
<proteinExistence type="predicted"/>
<dbReference type="PANTHER" id="PTHR43110">
    <property type="entry name" value="THIOL PEROXIDASE"/>
    <property type="match status" value="1"/>
</dbReference>
<keyword evidence="1 5" id="KW-0560">Oxidoreductase</keyword>
<dbReference type="InterPro" id="IPR000866">
    <property type="entry name" value="AhpC/TSA"/>
</dbReference>
<keyword evidence="6" id="KW-1185">Reference proteome</keyword>
<dbReference type="Proteomes" id="UP000011867">
    <property type="component" value="Chromosome"/>
</dbReference>